<dbReference type="InterPro" id="IPR040283">
    <property type="entry name" value="DDB_G0292058-like"/>
</dbReference>
<dbReference type="EMBL" id="ABEU02000019">
    <property type="protein sequence ID" value="PNR34147.1"/>
    <property type="molecule type" value="Genomic_DNA"/>
</dbReference>
<accession>A0A2K1IY04</accession>
<gene>
    <name evidence="3" type="primary">LOC112272803</name>
    <name evidence="2" type="ORF">PHYPA_023964</name>
</gene>
<sequence length="580" mass="63268">MIMDVTSVNGTPTAKKFGGGGSPACTNPKNLTKWAALIASLVILLHSSSTGVYAARSFGDAISSSDVLVLYKSGSESSRVHKLRSATNTENVEFGHFLERKLLQVQPPTNTRPLAVRGDRRDPTNGFRKYRRGYDVKSKSYWASAIYTGVYGFSIAVAWLLLGLLLVLAAICKLCCCRREKVQEPRSSFYYWLPRLLVLLLSLFAIGCIITLFVRNEQFHTQAFNVRDTIRASSNDATGAVRNVSSTLSEVDTLVSRYGIAGLERIGQTVTSLNQQAETITTEVDNTLSTLTKLINGIEIALIIILAVALFLVIAGLVTACIGWRALLFLILLLGWILTALTWVLFGLFFAVNNVASDTCQAFTEYLQAPANTTLDDLLPCVDLSTASSASGVAKQGVSNIIVQANGAITQIRDANTRIGRNTSLPDVCNPIGPAPTHIFTNSCPRGTISIGELPQAIQPYVCPEEPLSNTCLAEGRVVTPTQGTTIRDFSQGGQSLLNIIPQVDSLTNCSFVYDTFNTIVNERCSPARRAIRNLWIPLLLLSIALTLITISWILANHRNKKERYSHTIHAQDSPRPTQK</sequence>
<keyword evidence="1" id="KW-1133">Transmembrane helix</keyword>
<evidence type="ECO:0000313" key="2">
    <source>
        <dbReference type="EMBL" id="PNR34147.1"/>
    </source>
</evidence>
<dbReference type="PaxDb" id="3218-PP1S174_56V6.1"/>
<feature type="transmembrane region" description="Helical" evidence="1">
    <location>
        <begin position="192"/>
        <end position="214"/>
    </location>
</feature>
<dbReference type="OrthoDB" id="1056237at2759"/>
<dbReference type="GeneID" id="112272803"/>
<keyword evidence="4" id="KW-1185">Reference proteome</keyword>
<evidence type="ECO:0000313" key="3">
    <source>
        <dbReference type="EnsemblPlants" id="Pp3c19_10280V3.1"/>
    </source>
</evidence>
<keyword evidence="1" id="KW-0812">Transmembrane</keyword>
<dbReference type="Gramene" id="Pp3c19_10280V3.1">
    <property type="protein sequence ID" value="Pp3c19_10280V3.1"/>
    <property type="gene ID" value="Pp3c19_10280"/>
</dbReference>
<dbReference type="AlphaFoldDB" id="A0A2K1IY04"/>
<dbReference type="PANTHER" id="PTHR31414">
    <property type="entry name" value="TRANSMEMBRANE PROTEIN DDB_G0292058"/>
    <property type="match status" value="1"/>
</dbReference>
<dbReference type="EnsemblPlants" id="Pp3c19_10280V3.1">
    <property type="protein sequence ID" value="Pp3c19_10280V3.1"/>
    <property type="gene ID" value="Pp3c19_10280"/>
</dbReference>
<keyword evidence="1" id="KW-0472">Membrane</keyword>
<feature type="transmembrane region" description="Helical" evidence="1">
    <location>
        <begin position="535"/>
        <end position="556"/>
    </location>
</feature>
<dbReference type="EnsemblPlants" id="Pp3c19_10280V3.2">
    <property type="protein sequence ID" value="Pp3c19_10280V3.2"/>
    <property type="gene ID" value="Pp3c19_10280"/>
</dbReference>
<name>A0A2K1IY04_PHYPA</name>
<reference evidence="2 4" key="2">
    <citation type="journal article" date="2018" name="Plant J.">
        <title>The Physcomitrella patens chromosome-scale assembly reveals moss genome structure and evolution.</title>
        <authorList>
            <person name="Lang D."/>
            <person name="Ullrich K.K."/>
            <person name="Murat F."/>
            <person name="Fuchs J."/>
            <person name="Jenkins J."/>
            <person name="Haas F.B."/>
            <person name="Piednoel M."/>
            <person name="Gundlach H."/>
            <person name="Van Bel M."/>
            <person name="Meyberg R."/>
            <person name="Vives C."/>
            <person name="Morata J."/>
            <person name="Symeonidi A."/>
            <person name="Hiss M."/>
            <person name="Muchero W."/>
            <person name="Kamisugi Y."/>
            <person name="Saleh O."/>
            <person name="Blanc G."/>
            <person name="Decker E.L."/>
            <person name="van Gessel N."/>
            <person name="Grimwood J."/>
            <person name="Hayes R.D."/>
            <person name="Graham S.W."/>
            <person name="Gunter L.E."/>
            <person name="McDaniel S.F."/>
            <person name="Hoernstein S.N.W."/>
            <person name="Larsson A."/>
            <person name="Li F.W."/>
            <person name="Perroud P.F."/>
            <person name="Phillips J."/>
            <person name="Ranjan P."/>
            <person name="Rokshar D.S."/>
            <person name="Rothfels C.J."/>
            <person name="Schneider L."/>
            <person name="Shu S."/>
            <person name="Stevenson D.W."/>
            <person name="Thummler F."/>
            <person name="Tillich M."/>
            <person name="Villarreal Aguilar J.C."/>
            <person name="Widiez T."/>
            <person name="Wong G.K."/>
            <person name="Wymore A."/>
            <person name="Zhang Y."/>
            <person name="Zimmer A.D."/>
            <person name="Quatrano R.S."/>
            <person name="Mayer K.F.X."/>
            <person name="Goodstein D."/>
            <person name="Casacuberta J.M."/>
            <person name="Vandepoele K."/>
            <person name="Reski R."/>
            <person name="Cuming A.C."/>
            <person name="Tuskan G.A."/>
            <person name="Maumus F."/>
            <person name="Salse J."/>
            <person name="Schmutz J."/>
            <person name="Rensing S.A."/>
        </authorList>
    </citation>
    <scope>NUCLEOTIDE SEQUENCE [LARGE SCALE GENOMIC DNA]</scope>
    <source>
        <strain evidence="3 4">cv. Gransden 2004</strain>
    </source>
</reference>
<dbReference type="STRING" id="3218.A0A2K1IY04"/>
<feature type="transmembrane region" description="Helical" evidence="1">
    <location>
        <begin position="150"/>
        <end position="171"/>
    </location>
</feature>
<dbReference type="PANTHER" id="PTHR31414:SF18">
    <property type="entry name" value="TRANSMEMBRANE PROTEIN-RELATED"/>
    <property type="match status" value="1"/>
</dbReference>
<reference evidence="3" key="3">
    <citation type="submission" date="2020-12" db="UniProtKB">
        <authorList>
            <consortium name="EnsemblPlants"/>
        </authorList>
    </citation>
    <scope>IDENTIFICATION</scope>
</reference>
<feature type="transmembrane region" description="Helical" evidence="1">
    <location>
        <begin position="327"/>
        <end position="352"/>
    </location>
</feature>
<evidence type="ECO:0000313" key="4">
    <source>
        <dbReference type="Proteomes" id="UP000006727"/>
    </source>
</evidence>
<evidence type="ECO:0000256" key="1">
    <source>
        <dbReference type="SAM" id="Phobius"/>
    </source>
</evidence>
<dbReference type="KEGG" id="ppp:112272803"/>
<protein>
    <submittedName>
        <fullName evidence="2 3">Uncharacterized protein</fullName>
    </submittedName>
</protein>
<feature type="transmembrane region" description="Helical" evidence="1">
    <location>
        <begin position="300"/>
        <end position="320"/>
    </location>
</feature>
<dbReference type="Proteomes" id="UP000006727">
    <property type="component" value="Chromosome 19"/>
</dbReference>
<dbReference type="FunCoup" id="A0A2K1IY04">
    <property type="interactions" value="56"/>
</dbReference>
<dbReference type="OMA" id="SWILANH"/>
<dbReference type="RefSeq" id="XP_024356685.1">
    <property type="nucleotide sequence ID" value="XM_024500917.2"/>
</dbReference>
<reference evidence="2 4" key="1">
    <citation type="journal article" date="2008" name="Science">
        <title>The Physcomitrella genome reveals evolutionary insights into the conquest of land by plants.</title>
        <authorList>
            <person name="Rensing S."/>
            <person name="Lang D."/>
            <person name="Zimmer A."/>
            <person name="Terry A."/>
            <person name="Salamov A."/>
            <person name="Shapiro H."/>
            <person name="Nishiyama T."/>
            <person name="Perroud P.-F."/>
            <person name="Lindquist E."/>
            <person name="Kamisugi Y."/>
            <person name="Tanahashi T."/>
            <person name="Sakakibara K."/>
            <person name="Fujita T."/>
            <person name="Oishi K."/>
            <person name="Shin-I T."/>
            <person name="Kuroki Y."/>
            <person name="Toyoda A."/>
            <person name="Suzuki Y."/>
            <person name="Hashimoto A."/>
            <person name="Yamaguchi K."/>
            <person name="Sugano A."/>
            <person name="Kohara Y."/>
            <person name="Fujiyama A."/>
            <person name="Anterola A."/>
            <person name="Aoki S."/>
            <person name="Ashton N."/>
            <person name="Barbazuk W.B."/>
            <person name="Barker E."/>
            <person name="Bennetzen J."/>
            <person name="Bezanilla M."/>
            <person name="Blankenship R."/>
            <person name="Cho S.H."/>
            <person name="Dutcher S."/>
            <person name="Estelle M."/>
            <person name="Fawcett J.A."/>
            <person name="Gundlach H."/>
            <person name="Hanada K."/>
            <person name="Heyl A."/>
            <person name="Hicks K.A."/>
            <person name="Hugh J."/>
            <person name="Lohr M."/>
            <person name="Mayer K."/>
            <person name="Melkozernov A."/>
            <person name="Murata T."/>
            <person name="Nelson D."/>
            <person name="Pils B."/>
            <person name="Prigge M."/>
            <person name="Reiss B."/>
            <person name="Renner T."/>
            <person name="Rombauts S."/>
            <person name="Rushton P."/>
            <person name="Sanderfoot A."/>
            <person name="Schween G."/>
            <person name="Shiu S.-H."/>
            <person name="Stueber K."/>
            <person name="Theodoulou F.L."/>
            <person name="Tu H."/>
            <person name="Van de Peer Y."/>
            <person name="Verrier P.J."/>
            <person name="Waters E."/>
            <person name="Wood A."/>
            <person name="Yang L."/>
            <person name="Cove D."/>
            <person name="Cuming A."/>
            <person name="Hasebe M."/>
            <person name="Lucas S."/>
            <person name="Mishler D.B."/>
            <person name="Reski R."/>
            <person name="Grigoriev I."/>
            <person name="Quatrano R.S."/>
            <person name="Boore J.L."/>
        </authorList>
    </citation>
    <scope>NUCLEOTIDE SEQUENCE [LARGE SCALE GENOMIC DNA]</scope>
    <source>
        <strain evidence="3 4">cv. Gransden 2004</strain>
    </source>
</reference>
<organism evidence="2">
    <name type="scientific">Physcomitrium patens</name>
    <name type="common">Spreading-leaved earth moss</name>
    <name type="synonym">Physcomitrella patens</name>
    <dbReference type="NCBI Taxonomy" id="3218"/>
    <lineage>
        <taxon>Eukaryota</taxon>
        <taxon>Viridiplantae</taxon>
        <taxon>Streptophyta</taxon>
        <taxon>Embryophyta</taxon>
        <taxon>Bryophyta</taxon>
        <taxon>Bryophytina</taxon>
        <taxon>Bryopsida</taxon>
        <taxon>Funariidae</taxon>
        <taxon>Funariales</taxon>
        <taxon>Funariaceae</taxon>
        <taxon>Physcomitrium</taxon>
    </lineage>
</organism>
<proteinExistence type="predicted"/>
<feature type="transmembrane region" description="Helical" evidence="1">
    <location>
        <begin position="34"/>
        <end position="55"/>
    </location>
</feature>
<dbReference type="Gramene" id="Pp3c19_10280V3.2">
    <property type="protein sequence ID" value="Pp3c19_10280V3.2"/>
    <property type="gene ID" value="Pp3c19_10280"/>
</dbReference>